<dbReference type="AlphaFoldDB" id="A0A3N4HND3"/>
<dbReference type="InterPro" id="IPR008922">
    <property type="entry name" value="Di-copper_centre_dom_sf"/>
</dbReference>
<dbReference type="Proteomes" id="UP000275078">
    <property type="component" value="Unassembled WGS sequence"/>
</dbReference>
<evidence type="ECO:0000256" key="1">
    <source>
        <dbReference type="ARBA" id="ARBA00022723"/>
    </source>
</evidence>
<dbReference type="SUPFAM" id="SSF48056">
    <property type="entry name" value="Di-copper centre-containing domain"/>
    <property type="match status" value="1"/>
</dbReference>
<protein>
    <submittedName>
        <fullName evidence="4">Di-copper centre-containing protein</fullName>
    </submittedName>
</protein>
<dbReference type="GO" id="GO:0016491">
    <property type="term" value="F:oxidoreductase activity"/>
    <property type="evidence" value="ECO:0007669"/>
    <property type="project" value="InterPro"/>
</dbReference>
<keyword evidence="1" id="KW-0479">Metal-binding</keyword>
<dbReference type="PROSITE" id="PS00497">
    <property type="entry name" value="TYROSINASE_1"/>
    <property type="match status" value="1"/>
</dbReference>
<accession>A0A3N4HND3</accession>
<evidence type="ECO:0000259" key="3">
    <source>
        <dbReference type="PROSITE" id="PS00497"/>
    </source>
</evidence>
<sequence>MGSASAAAIAGRDTATVGRCSSPLVRKEWRTLTGPQKAHFLDAVQCLHNAEPQLTTVASGTGSRFEDFIVEHKVQTDYIHQVGHFLPWHRLFLAQFERVLRAECNYTGALPYWDYSLDAADISQSPVFDPASGFGGNGIFDEATWDLFADNYCVGDGPFADWTINIASGNNTAAAPRCLARNLFAPFGQGWLTAEREAEIKSKTDFGSMVWTMEGEPDFEILGMHGAGHWAIGGSAANVYTSNSEPLFYLHHANLDRIWAEWQAANPSTRQFEIDGSVIPRHPEVFAGDYTGMSTGNVTLAYPINLGTLGGPSKSVTILDVMDTKGGRPATAPSTAGGVLCYEYAASPAASQ</sequence>
<dbReference type="GO" id="GO:0046872">
    <property type="term" value="F:metal ion binding"/>
    <property type="evidence" value="ECO:0007669"/>
    <property type="project" value="UniProtKB-KW"/>
</dbReference>
<organism evidence="4 5">
    <name type="scientific">Ascobolus immersus RN42</name>
    <dbReference type="NCBI Taxonomy" id="1160509"/>
    <lineage>
        <taxon>Eukaryota</taxon>
        <taxon>Fungi</taxon>
        <taxon>Dikarya</taxon>
        <taxon>Ascomycota</taxon>
        <taxon>Pezizomycotina</taxon>
        <taxon>Pezizomycetes</taxon>
        <taxon>Pezizales</taxon>
        <taxon>Ascobolaceae</taxon>
        <taxon>Ascobolus</taxon>
    </lineage>
</organism>
<dbReference type="EMBL" id="ML119804">
    <property type="protein sequence ID" value="RPA73998.1"/>
    <property type="molecule type" value="Genomic_DNA"/>
</dbReference>
<dbReference type="Pfam" id="PF00264">
    <property type="entry name" value="Tyrosinase"/>
    <property type="match status" value="1"/>
</dbReference>
<keyword evidence="2" id="KW-0186">Copper</keyword>
<dbReference type="PANTHER" id="PTHR11474">
    <property type="entry name" value="TYROSINASE FAMILY MEMBER"/>
    <property type="match status" value="1"/>
</dbReference>
<keyword evidence="5" id="KW-1185">Reference proteome</keyword>
<reference evidence="4 5" key="1">
    <citation type="journal article" date="2018" name="Nat. Ecol. Evol.">
        <title>Pezizomycetes genomes reveal the molecular basis of ectomycorrhizal truffle lifestyle.</title>
        <authorList>
            <person name="Murat C."/>
            <person name="Payen T."/>
            <person name="Noel B."/>
            <person name="Kuo A."/>
            <person name="Morin E."/>
            <person name="Chen J."/>
            <person name="Kohler A."/>
            <person name="Krizsan K."/>
            <person name="Balestrini R."/>
            <person name="Da Silva C."/>
            <person name="Montanini B."/>
            <person name="Hainaut M."/>
            <person name="Levati E."/>
            <person name="Barry K.W."/>
            <person name="Belfiori B."/>
            <person name="Cichocki N."/>
            <person name="Clum A."/>
            <person name="Dockter R.B."/>
            <person name="Fauchery L."/>
            <person name="Guy J."/>
            <person name="Iotti M."/>
            <person name="Le Tacon F."/>
            <person name="Lindquist E.A."/>
            <person name="Lipzen A."/>
            <person name="Malagnac F."/>
            <person name="Mello A."/>
            <person name="Molinier V."/>
            <person name="Miyauchi S."/>
            <person name="Poulain J."/>
            <person name="Riccioni C."/>
            <person name="Rubini A."/>
            <person name="Sitrit Y."/>
            <person name="Splivallo R."/>
            <person name="Traeger S."/>
            <person name="Wang M."/>
            <person name="Zifcakova L."/>
            <person name="Wipf D."/>
            <person name="Zambonelli A."/>
            <person name="Paolocci F."/>
            <person name="Nowrousian M."/>
            <person name="Ottonello S."/>
            <person name="Baldrian P."/>
            <person name="Spatafora J.W."/>
            <person name="Henrissat B."/>
            <person name="Nagy L.G."/>
            <person name="Aury J.M."/>
            <person name="Wincker P."/>
            <person name="Grigoriev I.V."/>
            <person name="Bonfante P."/>
            <person name="Martin F.M."/>
        </authorList>
    </citation>
    <scope>NUCLEOTIDE SEQUENCE [LARGE SCALE GENOMIC DNA]</scope>
    <source>
        <strain evidence="4 5">RN42</strain>
    </source>
</reference>
<dbReference type="STRING" id="1160509.A0A3N4HND3"/>
<evidence type="ECO:0000256" key="2">
    <source>
        <dbReference type="ARBA" id="ARBA00023008"/>
    </source>
</evidence>
<dbReference type="InterPro" id="IPR050316">
    <property type="entry name" value="Tyrosinase/Hemocyanin"/>
</dbReference>
<dbReference type="PRINTS" id="PR00092">
    <property type="entry name" value="TYROSINASE"/>
</dbReference>
<evidence type="ECO:0000313" key="4">
    <source>
        <dbReference type="EMBL" id="RPA73998.1"/>
    </source>
</evidence>
<dbReference type="Gene3D" id="1.10.1280.10">
    <property type="entry name" value="Di-copper center containing domain from catechol oxidase"/>
    <property type="match status" value="1"/>
</dbReference>
<evidence type="ECO:0000313" key="5">
    <source>
        <dbReference type="Proteomes" id="UP000275078"/>
    </source>
</evidence>
<gene>
    <name evidence="4" type="ORF">BJ508DRAFT_215770</name>
</gene>
<proteinExistence type="predicted"/>
<feature type="domain" description="Tyrosinase copper-binding" evidence="3">
    <location>
        <begin position="80"/>
        <end position="97"/>
    </location>
</feature>
<dbReference type="OrthoDB" id="6132182at2759"/>
<dbReference type="PANTHER" id="PTHR11474:SF126">
    <property type="entry name" value="TYROSINASE-LIKE PROTEIN TYR-1-RELATED"/>
    <property type="match status" value="1"/>
</dbReference>
<dbReference type="InterPro" id="IPR002227">
    <property type="entry name" value="Tyrosinase_Cu-bd"/>
</dbReference>
<name>A0A3N4HND3_ASCIM</name>